<dbReference type="EMBL" id="HE575323">
    <property type="protein sequence ID" value="CCC94029.1"/>
    <property type="molecule type" value="Genomic_DNA"/>
</dbReference>
<protein>
    <submittedName>
        <fullName evidence="2">Uncharacterized protein</fullName>
    </submittedName>
</protein>
<reference evidence="2" key="1">
    <citation type="journal article" date="2012" name="Proc. Natl. Acad. Sci. U.S.A.">
        <title>Antigenic diversity is generated by distinct evolutionary mechanisms in African trypanosome species.</title>
        <authorList>
            <person name="Jackson A.P."/>
            <person name="Berry A."/>
            <person name="Aslett M."/>
            <person name="Allison H.C."/>
            <person name="Burton P."/>
            <person name="Vavrova-Anderson J."/>
            <person name="Brown R."/>
            <person name="Browne H."/>
            <person name="Corton N."/>
            <person name="Hauser H."/>
            <person name="Gamble J."/>
            <person name="Gilderthorp R."/>
            <person name="Marcello L."/>
            <person name="McQuillan J."/>
            <person name="Otto T.D."/>
            <person name="Quail M.A."/>
            <person name="Sanders M.J."/>
            <person name="van Tonder A."/>
            <person name="Ginger M.L."/>
            <person name="Field M.C."/>
            <person name="Barry J.D."/>
            <person name="Hertz-Fowler C."/>
            <person name="Berriman M."/>
        </authorList>
    </citation>
    <scope>NUCLEOTIDE SEQUENCE</scope>
    <source>
        <strain evidence="2">IL3000</strain>
    </source>
</reference>
<dbReference type="VEuPathDB" id="TriTrypDB:TcIL3000_10_8050"/>
<evidence type="ECO:0000313" key="2">
    <source>
        <dbReference type="EMBL" id="CCC94029.1"/>
    </source>
</evidence>
<evidence type="ECO:0000256" key="1">
    <source>
        <dbReference type="SAM" id="MobiDB-lite"/>
    </source>
</evidence>
<name>G0UXB2_TRYCI</name>
<dbReference type="AlphaFoldDB" id="G0UXB2"/>
<proteinExistence type="predicted"/>
<organism evidence="2">
    <name type="scientific">Trypanosoma congolense (strain IL3000)</name>
    <dbReference type="NCBI Taxonomy" id="1068625"/>
    <lineage>
        <taxon>Eukaryota</taxon>
        <taxon>Discoba</taxon>
        <taxon>Euglenozoa</taxon>
        <taxon>Kinetoplastea</taxon>
        <taxon>Metakinetoplastina</taxon>
        <taxon>Trypanosomatida</taxon>
        <taxon>Trypanosomatidae</taxon>
        <taxon>Trypanosoma</taxon>
        <taxon>Nannomonas</taxon>
    </lineage>
</organism>
<accession>G0UXB2</accession>
<sequence>MVSISKVLQVLTRRFEVAQPQFTPSDARKVLFFLSGLPISELKRGDALHIASIIAHCPHILTVLEHEKRLPEKLMLCFFLSGCSDDADMLEATRRSIYVLSSVPSLHINLMMTMSRRVAVYKRSGHSPVKCLSERDDDVANGLLRRVTDYMTPPPDGYLSDGGMHHAFLKQKELHKRRKNLFEKPELLYFTSTLRYVASQRQHRHHDSLIAAAAGGAATPPSSEHHFLPDDVVDCFTRFILSLHVFGNAEAPMRRDDWLIIANIVACPDERLRKMGIRLWTMKAAHYDPVEMNADDTTQLFARTLSGFLLNVRGAMRGDVMKMWVGVVTHPRILPMVDEKVLQMVLFEFTQHVQRDDNDNATVEQIHSASMSILSAWEGSSSLVPYLDARILLTQTTPLLSTAEELNKTLVVLKDVLASDEELKDPLLRNIAEFIRHFPRKFEVDRQTYLEVLQLFLKKVSCVLQLPTYVERRSVHLPSFLTTVAFALREVQADTASLPSKDELYINLKQLCLALMDSSSPANVNVTSLHLQIMDLLDFASETQYTTSIRERVLTVFRGAPAGKDEVTLFTAHSCYELLICSLHFHILDEEVLTTALTALRYCTDVKTVLERLSWPQRRQLLERGASLYREISPMMASSRGARRLAKHLLTVASSLASDKHASQVSEDKRQTGIHRPLSNVDCLQYCAQAMWLLVVRVSRCPIPHVPVDRYLAVMLRFCKKHWMHRKLLLGPSLEDRVGNDTAECAPSQKTEEQPPVEVTRSDDEKFNGDLMEGLLLPLQAIVAMYFTNRVAFNANIRRHRAIISTACQIIDQNSAFLCRRTWLGVVRVLSVILSVQPNHCTALLMDVLKRAVEETLRNARDCGNRGNWHIPKKARLEGQEENMGPVLGGRNVADIISCFHLIEDAELKVYAISLALEHIEKLNPNSTVKDVPLIPEEKSRLICFNKVITCVRNGSILY</sequence>
<gene>
    <name evidence="2" type="ORF">TCIL3000_10_8050</name>
</gene>
<feature type="region of interest" description="Disordered" evidence="1">
    <location>
        <begin position="740"/>
        <end position="763"/>
    </location>
</feature>